<dbReference type="GO" id="GO:0016746">
    <property type="term" value="F:acyltransferase activity"/>
    <property type="evidence" value="ECO:0007669"/>
    <property type="project" value="UniProtKB-KW"/>
</dbReference>
<feature type="transmembrane region" description="Helical" evidence="7">
    <location>
        <begin position="254"/>
        <end position="277"/>
    </location>
</feature>
<comment type="subcellular location">
    <subcellularLocation>
        <location evidence="1">Cell membrane</location>
        <topology evidence="1">Multi-pass membrane protein</topology>
    </subcellularLocation>
</comment>
<organism evidence="9 10">
    <name type="scientific">Gaetbulibacter aquiaggeris</name>
    <dbReference type="NCBI Taxonomy" id="1735373"/>
    <lineage>
        <taxon>Bacteria</taxon>
        <taxon>Pseudomonadati</taxon>
        <taxon>Bacteroidota</taxon>
        <taxon>Flavobacteriia</taxon>
        <taxon>Flavobacteriales</taxon>
        <taxon>Flavobacteriaceae</taxon>
        <taxon>Gaetbulibacter</taxon>
    </lineage>
</organism>
<dbReference type="EMBL" id="JBAWKC010000002">
    <property type="protein sequence ID" value="MFH6768790.1"/>
    <property type="molecule type" value="Genomic_DNA"/>
</dbReference>
<name>A0ABW7MPQ5_9FLAO</name>
<evidence type="ECO:0000256" key="6">
    <source>
        <dbReference type="ARBA" id="ARBA00023136"/>
    </source>
</evidence>
<keyword evidence="3" id="KW-1003">Cell membrane</keyword>
<evidence type="ECO:0000256" key="7">
    <source>
        <dbReference type="SAM" id="Phobius"/>
    </source>
</evidence>
<feature type="transmembrane region" description="Helical" evidence="7">
    <location>
        <begin position="55"/>
        <end position="75"/>
    </location>
</feature>
<feature type="transmembrane region" description="Helical" evidence="7">
    <location>
        <begin position="289"/>
        <end position="307"/>
    </location>
</feature>
<evidence type="ECO:0000256" key="2">
    <source>
        <dbReference type="ARBA" id="ARBA00007400"/>
    </source>
</evidence>
<dbReference type="Pfam" id="PF01757">
    <property type="entry name" value="Acyl_transf_3"/>
    <property type="match status" value="1"/>
</dbReference>
<comment type="caution">
    <text evidence="9">The sequence shown here is derived from an EMBL/GenBank/DDBJ whole genome shotgun (WGS) entry which is preliminary data.</text>
</comment>
<evidence type="ECO:0000256" key="3">
    <source>
        <dbReference type="ARBA" id="ARBA00022475"/>
    </source>
</evidence>
<feature type="transmembrane region" description="Helical" evidence="7">
    <location>
        <begin position="134"/>
        <end position="156"/>
    </location>
</feature>
<feature type="transmembrane region" description="Helical" evidence="7">
    <location>
        <begin position="12"/>
        <end position="35"/>
    </location>
</feature>
<gene>
    <name evidence="9" type="ORF">V8G56_08590</name>
</gene>
<evidence type="ECO:0000259" key="8">
    <source>
        <dbReference type="Pfam" id="PF01757"/>
    </source>
</evidence>
<feature type="transmembrane region" description="Helical" evidence="7">
    <location>
        <begin position="327"/>
        <end position="351"/>
    </location>
</feature>
<comment type="similarity">
    <text evidence="2">Belongs to the acyltransferase 3 family.</text>
</comment>
<sequence>MNKKNQPSFLGYLHSFRGFAIINIIFIHAFAYALFQYNNNSFDLKDPFYISNELLFHNSTVYFAVISGILFSVVLKSKGYKRFYSSKLKNVLLPYLFLTLLFSIFNPIFNPPIFKPFALQPDFISYLNAAFNNFIFGTAQFPYWYIPILIFLYLVTPLLDYLMNIKKWGTLLMLVIIALPLAISRVEVMDMEEYQLSLSTMIYFTGAYAAGIYFGVNPEKRFSWVKKNMVLFVLIALLSSVALVYFQIKEINKFGGWSLMSALYYIQKMCLSGIVIVLFKNIGDRQPHWLNPVASYAFVIYFLHAFFLDLLIESLLPLSTLHEIAPLNLFFAGFLFLSLSIALSMLIGRIFKKLFGKFSKMLVGV</sequence>
<keyword evidence="9" id="KW-0012">Acyltransferase</keyword>
<feature type="transmembrane region" description="Helical" evidence="7">
    <location>
        <begin position="198"/>
        <end position="216"/>
    </location>
</feature>
<dbReference type="EC" id="2.3.1.-" evidence="9"/>
<dbReference type="PANTHER" id="PTHR40074">
    <property type="entry name" value="O-ACETYLTRANSFERASE WECH"/>
    <property type="match status" value="1"/>
</dbReference>
<feature type="transmembrane region" description="Helical" evidence="7">
    <location>
        <begin position="228"/>
        <end position="248"/>
    </location>
</feature>
<evidence type="ECO:0000256" key="4">
    <source>
        <dbReference type="ARBA" id="ARBA00022692"/>
    </source>
</evidence>
<keyword evidence="6 7" id="KW-0472">Membrane</keyword>
<feature type="transmembrane region" description="Helical" evidence="7">
    <location>
        <begin position="95"/>
        <end position="114"/>
    </location>
</feature>
<dbReference type="Proteomes" id="UP001610104">
    <property type="component" value="Unassembled WGS sequence"/>
</dbReference>
<proteinExistence type="inferred from homology"/>
<feature type="domain" description="Acyltransferase 3" evidence="8">
    <location>
        <begin position="12"/>
        <end position="344"/>
    </location>
</feature>
<accession>A0ABW7MPQ5</accession>
<evidence type="ECO:0000313" key="10">
    <source>
        <dbReference type="Proteomes" id="UP001610104"/>
    </source>
</evidence>
<dbReference type="PANTHER" id="PTHR40074:SF2">
    <property type="entry name" value="O-ACETYLTRANSFERASE WECH"/>
    <property type="match status" value="1"/>
</dbReference>
<protein>
    <submittedName>
        <fullName evidence="9">Acyltransferase</fullName>
        <ecNumber evidence="9">2.3.1.-</ecNumber>
    </submittedName>
</protein>
<reference evidence="9 10" key="1">
    <citation type="submission" date="2024-02" db="EMBL/GenBank/DDBJ databases">
        <title>A Gaetbulibacter species isolated from tidal flats and genomic insights of their niches.</title>
        <authorList>
            <person name="Ye Y."/>
        </authorList>
    </citation>
    <scope>NUCLEOTIDE SEQUENCE [LARGE SCALE GENOMIC DNA]</scope>
    <source>
        <strain evidence="9 10">KEM-8</strain>
    </source>
</reference>
<keyword evidence="9" id="KW-0808">Transferase</keyword>
<keyword evidence="10" id="KW-1185">Reference proteome</keyword>
<keyword evidence="5 7" id="KW-1133">Transmembrane helix</keyword>
<evidence type="ECO:0000256" key="5">
    <source>
        <dbReference type="ARBA" id="ARBA00022989"/>
    </source>
</evidence>
<evidence type="ECO:0000313" key="9">
    <source>
        <dbReference type="EMBL" id="MFH6768790.1"/>
    </source>
</evidence>
<evidence type="ECO:0000256" key="1">
    <source>
        <dbReference type="ARBA" id="ARBA00004651"/>
    </source>
</evidence>
<keyword evidence="4 7" id="KW-0812">Transmembrane</keyword>
<dbReference type="RefSeq" id="WP_395438038.1">
    <property type="nucleotide sequence ID" value="NZ_JBAWKC010000002.1"/>
</dbReference>
<feature type="transmembrane region" description="Helical" evidence="7">
    <location>
        <begin position="168"/>
        <end position="186"/>
    </location>
</feature>
<dbReference type="InterPro" id="IPR002656">
    <property type="entry name" value="Acyl_transf_3_dom"/>
</dbReference>